<keyword evidence="1 4" id="KW-0489">Methyltransferase</keyword>
<evidence type="ECO:0000313" key="6">
    <source>
        <dbReference type="Proteomes" id="UP000831782"/>
    </source>
</evidence>
<dbReference type="SUPFAM" id="SSF53335">
    <property type="entry name" value="S-adenosyl-L-methionine-dependent methyltransferases"/>
    <property type="match status" value="1"/>
</dbReference>
<feature type="binding site" evidence="4">
    <location>
        <position position="83"/>
    </location>
    <ligand>
        <name>S-adenosyl-L-methionine</name>
        <dbReference type="ChEBI" id="CHEBI:59789"/>
    </ligand>
</feature>
<dbReference type="InterPro" id="IPR043675">
    <property type="entry name" value="TrmR_methyltr"/>
</dbReference>
<dbReference type="CDD" id="cd02440">
    <property type="entry name" value="AdoMet_MTases"/>
    <property type="match status" value="1"/>
</dbReference>
<accession>A0ABY4EYV6</accession>
<dbReference type="PANTHER" id="PTHR10509">
    <property type="entry name" value="O-METHYLTRANSFERASE-RELATED"/>
    <property type="match status" value="1"/>
</dbReference>
<keyword evidence="4" id="KW-0819">tRNA processing</keyword>
<comment type="function">
    <text evidence="4">Catalyzes the methylation of 5-hydroxyuridine (ho5U) to form 5-methoxyuridine (mo5U) at position 34 in tRNAs.</text>
</comment>
<comment type="similarity">
    <text evidence="4">Belongs to the class I-like SAM-binding methyltransferase superfamily. Cation-dependent O-methyltransferase family.</text>
</comment>
<dbReference type="Gene3D" id="3.40.50.150">
    <property type="entry name" value="Vaccinia Virus protein VP39"/>
    <property type="match status" value="1"/>
</dbReference>
<feature type="binding site" evidence="4">
    <location>
        <begin position="111"/>
        <end position="112"/>
    </location>
    <ligand>
        <name>S-adenosyl-L-methionine</name>
        <dbReference type="ChEBI" id="CHEBI:59789"/>
    </ligand>
</feature>
<dbReference type="EMBL" id="CP095072">
    <property type="protein sequence ID" value="UOQ47351.1"/>
    <property type="molecule type" value="Genomic_DNA"/>
</dbReference>
<evidence type="ECO:0000313" key="5">
    <source>
        <dbReference type="EMBL" id="UOQ47351.1"/>
    </source>
</evidence>
<comment type="subunit">
    <text evidence="4">Homodimer.</text>
</comment>
<reference evidence="5 6" key="1">
    <citation type="submission" date="2022-04" db="EMBL/GenBank/DDBJ databases">
        <title>Gracilibacillus sp. isolated from saltern.</title>
        <authorList>
            <person name="Won M."/>
            <person name="Lee C.-M."/>
            <person name="Woen H.-Y."/>
            <person name="Kwon S.-W."/>
        </authorList>
    </citation>
    <scope>NUCLEOTIDE SEQUENCE [LARGE SCALE GENOMIC DNA]</scope>
    <source>
        <strain evidence="5 6">SSWR10-1</strain>
    </source>
</reference>
<evidence type="ECO:0000256" key="1">
    <source>
        <dbReference type="ARBA" id="ARBA00022603"/>
    </source>
</evidence>
<dbReference type="Proteomes" id="UP000831782">
    <property type="component" value="Chromosome"/>
</dbReference>
<evidence type="ECO:0000256" key="4">
    <source>
        <dbReference type="HAMAP-Rule" id="MF_02217"/>
    </source>
</evidence>
<dbReference type="PANTHER" id="PTHR10509:SF14">
    <property type="entry name" value="CAFFEOYL-COA O-METHYLTRANSFERASE 3-RELATED"/>
    <property type="match status" value="1"/>
</dbReference>
<dbReference type="InterPro" id="IPR002935">
    <property type="entry name" value="SAM_O-MeTrfase"/>
</dbReference>
<dbReference type="RefSeq" id="WP_244716395.1">
    <property type="nucleotide sequence ID" value="NZ_CP095072.1"/>
</dbReference>
<gene>
    <name evidence="4" type="primary">trmR</name>
    <name evidence="5" type="ORF">MUN88_14920</name>
</gene>
<comment type="catalytic activity">
    <reaction evidence="4">
        <text>5-hydroxyuridine(34) in tRNA + S-adenosyl-L-methionine = 5-methoxyuridine(34) in tRNA + S-adenosyl-L-homocysteine + H(+)</text>
        <dbReference type="Rhea" id="RHEA:60524"/>
        <dbReference type="Rhea" id="RHEA-COMP:13381"/>
        <dbReference type="Rhea" id="RHEA-COMP:15591"/>
        <dbReference type="ChEBI" id="CHEBI:15378"/>
        <dbReference type="ChEBI" id="CHEBI:57856"/>
        <dbReference type="ChEBI" id="CHEBI:59789"/>
        <dbReference type="ChEBI" id="CHEBI:136877"/>
        <dbReference type="ChEBI" id="CHEBI:143860"/>
    </reaction>
</comment>
<keyword evidence="4" id="KW-0460">Magnesium</keyword>
<keyword evidence="6" id="KW-1185">Reference proteome</keyword>
<proteinExistence type="inferred from homology"/>
<protein>
    <recommendedName>
        <fullName evidence="4">tRNA 5-hydroxyuridine methyltransferase</fullName>
        <ecNumber evidence="4">2.1.1.-</ecNumber>
    </recommendedName>
    <alternativeName>
        <fullName evidence="4">ho5U methyltransferase</fullName>
    </alternativeName>
</protein>
<evidence type="ECO:0000256" key="3">
    <source>
        <dbReference type="ARBA" id="ARBA00022691"/>
    </source>
</evidence>
<feature type="binding site" evidence="4">
    <location>
        <position position="36"/>
    </location>
    <ligand>
        <name>S-adenosyl-L-methionine</name>
        <dbReference type="ChEBI" id="CHEBI:59789"/>
    </ligand>
</feature>
<dbReference type="EC" id="2.1.1.-" evidence="4"/>
<feature type="binding site" evidence="4">
    <location>
        <position position="131"/>
    </location>
    <ligand>
        <name>S-adenosyl-L-methionine</name>
        <dbReference type="ChEBI" id="CHEBI:59789"/>
    </ligand>
</feature>
<dbReference type="Pfam" id="PF01596">
    <property type="entry name" value="Methyltransf_3"/>
    <property type="match status" value="1"/>
</dbReference>
<organism evidence="5 6">
    <name type="scientific">Gracilibacillus caseinilyticus</name>
    <dbReference type="NCBI Taxonomy" id="2932256"/>
    <lineage>
        <taxon>Bacteria</taxon>
        <taxon>Bacillati</taxon>
        <taxon>Bacillota</taxon>
        <taxon>Bacilli</taxon>
        <taxon>Bacillales</taxon>
        <taxon>Bacillaceae</taxon>
        <taxon>Gracilibacillus</taxon>
    </lineage>
</organism>
<feature type="binding site" evidence="4">
    <location>
        <position position="131"/>
    </location>
    <ligand>
        <name>Mg(2+)</name>
        <dbReference type="ChEBI" id="CHEBI:18420"/>
    </ligand>
</feature>
<feature type="binding site" evidence="4">
    <location>
        <position position="158"/>
    </location>
    <ligand>
        <name>Mg(2+)</name>
        <dbReference type="ChEBI" id="CHEBI:18420"/>
    </ligand>
</feature>
<dbReference type="HAMAP" id="MF_02217">
    <property type="entry name" value="TrmR_methyltr"/>
    <property type="match status" value="1"/>
</dbReference>
<keyword evidence="4" id="KW-0479">Metal-binding</keyword>
<feature type="binding site" evidence="4">
    <location>
        <position position="157"/>
    </location>
    <ligand>
        <name>Mg(2+)</name>
        <dbReference type="ChEBI" id="CHEBI:18420"/>
    </ligand>
</feature>
<dbReference type="InterPro" id="IPR050362">
    <property type="entry name" value="Cation-dep_OMT"/>
</dbReference>
<name>A0ABY4EYV6_9BACI</name>
<keyword evidence="3 4" id="KW-0949">S-adenosyl-L-methionine</keyword>
<evidence type="ECO:0000256" key="2">
    <source>
        <dbReference type="ARBA" id="ARBA00022679"/>
    </source>
</evidence>
<dbReference type="InterPro" id="IPR029063">
    <property type="entry name" value="SAM-dependent_MTases_sf"/>
</dbReference>
<sequence>MYSKEIISYLNDIAPESENWVQALEEEAIEHHVPIMDKQGISILQQLVRLHQPVKILEIGTAIGYSALRMLEAHPQASIVTVERDQQMYERAIHNIERQQKQQNVDVILGDALEKETEILAKGPYNIIFIDAAKGQYRRFFESYLPALKSNGMIITDNVLFRGLVADASEAPKRLQNLANKIDQYNQWLLQHPSFHTTILPVGDGIAISIKKNE</sequence>
<keyword evidence="2 4" id="KW-0808">Transferase</keyword>
<feature type="binding site" evidence="4">
    <location>
        <position position="66"/>
    </location>
    <ligand>
        <name>S-adenosyl-L-methionine</name>
        <dbReference type="ChEBI" id="CHEBI:59789"/>
    </ligand>
</feature>
<dbReference type="PROSITE" id="PS51682">
    <property type="entry name" value="SAM_OMT_I"/>
    <property type="match status" value="1"/>
</dbReference>